<sequence length="139" mass="16411">MVSMIRTIMFQYVYQIAPHESMYDIIYSGSVTHVLKKKTRAIDDLTLLDFTRELDAFFGEGFSKVCARPLTHLYYEYMTKLRYYNYGETVTTPSAQDYVDLYRFIKCPVSKLTAVTEYILSRNNIDYKTPLQQQVKICY</sequence>
<proteinExistence type="predicted"/>
<evidence type="ECO:0000313" key="2">
    <source>
        <dbReference type="Proteomes" id="UP001160148"/>
    </source>
</evidence>
<protein>
    <submittedName>
        <fullName evidence="1">Uncharacterized protein</fullName>
    </submittedName>
</protein>
<evidence type="ECO:0000313" key="1">
    <source>
        <dbReference type="EMBL" id="CAI6374714.1"/>
    </source>
</evidence>
<comment type="caution">
    <text evidence="1">The sequence shown here is derived from an EMBL/GenBank/DDBJ whole genome shotgun (WGS) entry which is preliminary data.</text>
</comment>
<reference evidence="1 2" key="1">
    <citation type="submission" date="2023-01" db="EMBL/GenBank/DDBJ databases">
        <authorList>
            <person name="Whitehead M."/>
        </authorList>
    </citation>
    <scope>NUCLEOTIDE SEQUENCE [LARGE SCALE GENOMIC DNA]</scope>
</reference>
<dbReference type="AlphaFoldDB" id="A0AAV0Y1A3"/>
<organism evidence="1 2">
    <name type="scientific">Macrosiphum euphorbiae</name>
    <name type="common">potato aphid</name>
    <dbReference type="NCBI Taxonomy" id="13131"/>
    <lineage>
        <taxon>Eukaryota</taxon>
        <taxon>Metazoa</taxon>
        <taxon>Ecdysozoa</taxon>
        <taxon>Arthropoda</taxon>
        <taxon>Hexapoda</taxon>
        <taxon>Insecta</taxon>
        <taxon>Pterygota</taxon>
        <taxon>Neoptera</taxon>
        <taxon>Paraneoptera</taxon>
        <taxon>Hemiptera</taxon>
        <taxon>Sternorrhyncha</taxon>
        <taxon>Aphidomorpha</taxon>
        <taxon>Aphidoidea</taxon>
        <taxon>Aphididae</taxon>
        <taxon>Macrosiphini</taxon>
        <taxon>Macrosiphum</taxon>
    </lineage>
</organism>
<keyword evidence="2" id="KW-1185">Reference proteome</keyword>
<accession>A0AAV0Y1A3</accession>
<dbReference type="Proteomes" id="UP001160148">
    <property type="component" value="Unassembled WGS sequence"/>
</dbReference>
<dbReference type="EMBL" id="CARXXK010001250">
    <property type="protein sequence ID" value="CAI6374714.1"/>
    <property type="molecule type" value="Genomic_DNA"/>
</dbReference>
<name>A0AAV0Y1A3_9HEMI</name>
<gene>
    <name evidence="1" type="ORF">MEUPH1_LOCUS28312</name>
</gene>